<sequence length="87" mass="9767">MRQLEGKGMSPSMKSLLVPLSSALPFHPLASETPHLKPKGNESEAIYWFCSRCSNTPHGETVFIRMLSFAHSHAEKLPQAWKFNNVT</sequence>
<protein>
    <submittedName>
        <fullName evidence="1">Uncharacterized protein</fullName>
    </submittedName>
</protein>
<evidence type="ECO:0000313" key="1">
    <source>
        <dbReference type="EMBL" id="KAK9010228.1"/>
    </source>
</evidence>
<organism evidence="1 2">
    <name type="scientific">Hibiscus sabdariffa</name>
    <name type="common">roselle</name>
    <dbReference type="NCBI Taxonomy" id="183260"/>
    <lineage>
        <taxon>Eukaryota</taxon>
        <taxon>Viridiplantae</taxon>
        <taxon>Streptophyta</taxon>
        <taxon>Embryophyta</taxon>
        <taxon>Tracheophyta</taxon>
        <taxon>Spermatophyta</taxon>
        <taxon>Magnoliopsida</taxon>
        <taxon>eudicotyledons</taxon>
        <taxon>Gunneridae</taxon>
        <taxon>Pentapetalae</taxon>
        <taxon>rosids</taxon>
        <taxon>malvids</taxon>
        <taxon>Malvales</taxon>
        <taxon>Malvaceae</taxon>
        <taxon>Malvoideae</taxon>
        <taxon>Hibiscus</taxon>
    </lineage>
</organism>
<gene>
    <name evidence="1" type="ORF">V6N11_036741</name>
</gene>
<dbReference type="Proteomes" id="UP001396334">
    <property type="component" value="Unassembled WGS sequence"/>
</dbReference>
<keyword evidence="2" id="KW-1185">Reference proteome</keyword>
<evidence type="ECO:0000313" key="2">
    <source>
        <dbReference type="Proteomes" id="UP001396334"/>
    </source>
</evidence>
<proteinExistence type="predicted"/>
<dbReference type="EMBL" id="JBBPBN010000024">
    <property type="protein sequence ID" value="KAK9010228.1"/>
    <property type="molecule type" value="Genomic_DNA"/>
</dbReference>
<name>A0ABR2RB93_9ROSI</name>
<comment type="caution">
    <text evidence="1">The sequence shown here is derived from an EMBL/GenBank/DDBJ whole genome shotgun (WGS) entry which is preliminary data.</text>
</comment>
<reference evidence="1 2" key="1">
    <citation type="journal article" date="2024" name="G3 (Bethesda)">
        <title>Genome assembly of Hibiscus sabdariffa L. provides insights into metabolisms of medicinal natural products.</title>
        <authorList>
            <person name="Kim T."/>
        </authorList>
    </citation>
    <scope>NUCLEOTIDE SEQUENCE [LARGE SCALE GENOMIC DNA]</scope>
    <source>
        <strain evidence="1">TK-2024</strain>
        <tissue evidence="1">Old leaves</tissue>
    </source>
</reference>
<accession>A0ABR2RB93</accession>